<sequence length="190" mass="20953">MAIDIAGFITYLKDHAMEHGFHVHDERHFLETFSLRQAWEVDVHPESACNGPLDLNLAFDVEPRVLLALEDRVAELDDVSMDAEGEFRLPLLFNWALPPLKTQPDLVVVAAELAGIGGPDLPIEVSAVETFGALSDGPELRLSIVGKVQVSLLNVMSGAEKLCHTLDRCHEVSEWLVSQADIWGVIDPHT</sequence>
<name>A0A3B0SY47_9ZZZZ</name>
<dbReference type="EMBL" id="UOEK01000311">
    <property type="protein sequence ID" value="VAW05149.1"/>
    <property type="molecule type" value="Genomic_DNA"/>
</dbReference>
<organism evidence="1">
    <name type="scientific">hydrothermal vent metagenome</name>
    <dbReference type="NCBI Taxonomy" id="652676"/>
    <lineage>
        <taxon>unclassified sequences</taxon>
        <taxon>metagenomes</taxon>
        <taxon>ecological metagenomes</taxon>
    </lineage>
</organism>
<accession>A0A3B0SY47</accession>
<proteinExistence type="predicted"/>
<dbReference type="AlphaFoldDB" id="A0A3B0SY47"/>
<evidence type="ECO:0000313" key="1">
    <source>
        <dbReference type="EMBL" id="VAW05149.1"/>
    </source>
</evidence>
<protein>
    <submittedName>
        <fullName evidence="1">Uncharacterized protein</fullName>
    </submittedName>
</protein>
<reference evidence="1" key="1">
    <citation type="submission" date="2018-06" db="EMBL/GenBank/DDBJ databases">
        <authorList>
            <person name="Zhirakovskaya E."/>
        </authorList>
    </citation>
    <scope>NUCLEOTIDE SEQUENCE</scope>
</reference>
<gene>
    <name evidence="1" type="ORF">MNBD_ACTINO02-2152</name>
</gene>